<accession>U3BMP0</accession>
<name>U3BMP0_VIBPR</name>
<dbReference type="RefSeq" id="WP_021705809.1">
    <property type="nucleotide sequence ID" value="NZ_BATJ01000010.1"/>
</dbReference>
<protein>
    <recommendedName>
        <fullName evidence="4">Polysaccharide biosynthesis protein GumN</fullName>
    </recommendedName>
</protein>
<dbReference type="InterPro" id="IPR047111">
    <property type="entry name" value="YbaP-like"/>
</dbReference>
<evidence type="ECO:0000256" key="1">
    <source>
        <dbReference type="SAM" id="SignalP"/>
    </source>
</evidence>
<dbReference type="PANTHER" id="PTHR40590">
    <property type="entry name" value="CYTOPLASMIC PROTEIN-RELATED"/>
    <property type="match status" value="1"/>
</dbReference>
<reference evidence="2 3" key="1">
    <citation type="submission" date="2013-09" db="EMBL/GenBank/DDBJ databases">
        <title>Whole genome shotgun sequence of Vibrio proteolyticus NBRC 13287.</title>
        <authorList>
            <person name="Isaki S."/>
            <person name="Hosoyama A."/>
            <person name="Numata M."/>
            <person name="Hashimoto M."/>
            <person name="Hosoyama Y."/>
            <person name="Tsuchikane K."/>
            <person name="Noguchi M."/>
            <person name="Hirakata S."/>
            <person name="Ichikawa N."/>
            <person name="Ohji S."/>
            <person name="Yamazoe A."/>
            <person name="Fujita N."/>
        </authorList>
    </citation>
    <scope>NUCLEOTIDE SEQUENCE [LARGE SCALE GENOMIC DNA]</scope>
    <source>
        <strain evidence="2 3">NBRC 13287</strain>
    </source>
</reference>
<sequence length="287" mass="31777">MLRLLAITLTCLWSANLFAQPLFWSAQKGDLHYLILGSVHVGDESMYPLPTAITHFLAKSDGLIIETDVRKTEGAVYPPATLLTKQVTSEQEASQIARIAKETGLSYEVLMQLPPWQTALSIQMAQFSHLGYNPGDGVDMRLMSKATINNVPVLSLEPLQFQIDMLTRQPQGGKELLTSILNDYDKGEQLTDCLINSWKAGDAQKLVESADLSSVSDTFTEQFLYQRNRDWATKLDNGTILPKPAGRYLVVVGALHLVGKDNLIDLLTQKGFQIAQLSDSQIAHCML</sequence>
<dbReference type="InterPro" id="IPR002816">
    <property type="entry name" value="TraB/PrgY/GumN_fam"/>
</dbReference>
<keyword evidence="1" id="KW-0732">Signal</keyword>
<dbReference type="Proteomes" id="UP000016570">
    <property type="component" value="Unassembled WGS sequence"/>
</dbReference>
<evidence type="ECO:0000313" key="2">
    <source>
        <dbReference type="EMBL" id="GAD67838.1"/>
    </source>
</evidence>
<dbReference type="Pfam" id="PF01963">
    <property type="entry name" value="TraB_PrgY_gumN"/>
    <property type="match status" value="1"/>
</dbReference>
<dbReference type="AlphaFoldDB" id="U3BMP0"/>
<comment type="caution">
    <text evidence="2">The sequence shown here is derived from an EMBL/GenBank/DDBJ whole genome shotgun (WGS) entry which is preliminary data.</text>
</comment>
<feature type="signal peptide" evidence="1">
    <location>
        <begin position="1"/>
        <end position="19"/>
    </location>
</feature>
<feature type="chain" id="PRO_5004638953" description="Polysaccharide biosynthesis protein GumN" evidence="1">
    <location>
        <begin position="20"/>
        <end position="287"/>
    </location>
</feature>
<dbReference type="CDD" id="cd14789">
    <property type="entry name" value="Tiki"/>
    <property type="match status" value="1"/>
</dbReference>
<organism evidence="2 3">
    <name type="scientific">Vibrio proteolyticus NBRC 13287</name>
    <dbReference type="NCBI Taxonomy" id="1219065"/>
    <lineage>
        <taxon>Bacteria</taxon>
        <taxon>Pseudomonadati</taxon>
        <taxon>Pseudomonadota</taxon>
        <taxon>Gammaproteobacteria</taxon>
        <taxon>Vibrionales</taxon>
        <taxon>Vibrionaceae</taxon>
        <taxon>Vibrio</taxon>
    </lineage>
</organism>
<proteinExistence type="predicted"/>
<dbReference type="eggNOG" id="COG3735">
    <property type="taxonomic scope" value="Bacteria"/>
</dbReference>
<dbReference type="PANTHER" id="PTHR40590:SF1">
    <property type="entry name" value="CYTOPLASMIC PROTEIN"/>
    <property type="match status" value="1"/>
</dbReference>
<evidence type="ECO:0008006" key="4">
    <source>
        <dbReference type="Google" id="ProtNLM"/>
    </source>
</evidence>
<evidence type="ECO:0000313" key="3">
    <source>
        <dbReference type="Proteomes" id="UP000016570"/>
    </source>
</evidence>
<dbReference type="EMBL" id="BATJ01000010">
    <property type="protein sequence ID" value="GAD67838.1"/>
    <property type="molecule type" value="Genomic_DNA"/>
</dbReference>
<gene>
    <name evidence="2" type="ORF">VPR01S_10_00340</name>
</gene>
<keyword evidence="3" id="KW-1185">Reference proteome</keyword>